<keyword evidence="2" id="KW-1133">Transmembrane helix</keyword>
<feature type="region of interest" description="Disordered" evidence="1">
    <location>
        <begin position="1"/>
        <end position="24"/>
    </location>
</feature>
<comment type="caution">
    <text evidence="3">The sequence shown here is derived from an EMBL/GenBank/DDBJ whole genome shotgun (WGS) entry which is preliminary data.</text>
</comment>
<feature type="transmembrane region" description="Helical" evidence="2">
    <location>
        <begin position="32"/>
        <end position="54"/>
    </location>
</feature>
<dbReference type="NCBIfam" id="TIGR02532">
    <property type="entry name" value="IV_pilin_GFxxxE"/>
    <property type="match status" value="1"/>
</dbReference>
<proteinExistence type="predicted"/>
<dbReference type="AlphaFoldDB" id="A0A3A8QS50"/>
<accession>A0A3A8QS50</accession>
<name>A0A3A8QS50_9BACT</name>
<dbReference type="EMBL" id="RAWM01000021">
    <property type="protein sequence ID" value="RKH70661.1"/>
    <property type="molecule type" value="Genomic_DNA"/>
</dbReference>
<protein>
    <submittedName>
        <fullName evidence="3">Prepilin-type N-terminal cleavage/methylation domain-containing protein</fullName>
    </submittedName>
</protein>
<dbReference type="PROSITE" id="PS00409">
    <property type="entry name" value="PROKAR_NTER_METHYL"/>
    <property type="match status" value="1"/>
</dbReference>
<organism evidence="3 4">
    <name type="scientific">Corallococcus interemptor</name>
    <dbReference type="NCBI Taxonomy" id="2316720"/>
    <lineage>
        <taxon>Bacteria</taxon>
        <taxon>Pseudomonadati</taxon>
        <taxon>Myxococcota</taxon>
        <taxon>Myxococcia</taxon>
        <taxon>Myxococcales</taxon>
        <taxon>Cystobacterineae</taxon>
        <taxon>Myxococcaceae</taxon>
        <taxon>Corallococcus</taxon>
    </lineage>
</organism>
<evidence type="ECO:0000313" key="4">
    <source>
        <dbReference type="Proteomes" id="UP000282656"/>
    </source>
</evidence>
<keyword evidence="4" id="KW-1185">Reference proteome</keyword>
<dbReference type="Proteomes" id="UP000282656">
    <property type="component" value="Unassembled WGS sequence"/>
</dbReference>
<reference evidence="4" key="1">
    <citation type="submission" date="2018-09" db="EMBL/GenBank/DDBJ databases">
        <authorList>
            <person name="Livingstone P.G."/>
            <person name="Whitworth D.E."/>
        </authorList>
    </citation>
    <scope>NUCLEOTIDE SEQUENCE [LARGE SCALE GENOMIC DNA]</scope>
    <source>
        <strain evidence="4">AB047A</strain>
    </source>
</reference>
<sequence length="456" mass="48216">MGRAGHPHGPADGGHADPDGTVKHTSIQGRGFTLLEVMIASALGVVVLTTGLVVGAQMQKRALFEEQTMTAQVTGRAVKEMLALDIARAGAGMGNAPIAFAKAGGGTDERSAISVYYRPDLKTGTGTPFGADANFELPPVGFPASDAIQLYWGDTAGMIKLAPCANSKVRESKSSFCGTPVASAAMITPSGPASAIMVSGGNRPACPVSITAISQGTVGPPATPSTITVNGALLESPTCESTTSTHWAPKDAGDLVNWMALRLNGAAYRVNWKGGSPALEYRAVGAANWTVLSRDVEHLSVREGVVDFDNALKGTSGEYAMEWYPGVGTDTNWRNPGLPHPAISQCDEAQYTLNTCRTDDRGPDGNPLPAINSITAADRKAEVIKRLRQRVRELEVTLVIRTRRVNRDADMTGTDEEGQARDGYTRRRYTFRVAARNMTVGLQRPVDPSASVVVIP</sequence>
<keyword evidence="2" id="KW-0472">Membrane</keyword>
<evidence type="ECO:0000313" key="3">
    <source>
        <dbReference type="EMBL" id="RKH70661.1"/>
    </source>
</evidence>
<gene>
    <name evidence="3" type="ORF">D7X96_10645</name>
</gene>
<evidence type="ECO:0000256" key="2">
    <source>
        <dbReference type="SAM" id="Phobius"/>
    </source>
</evidence>
<keyword evidence="2" id="KW-0812">Transmembrane</keyword>
<dbReference type="InterPro" id="IPR012902">
    <property type="entry name" value="N_methyl_site"/>
</dbReference>
<evidence type="ECO:0000256" key="1">
    <source>
        <dbReference type="SAM" id="MobiDB-lite"/>
    </source>
</evidence>